<accession>A0ABN5AUJ2</accession>
<dbReference type="RefSeq" id="WP_088772144.1">
    <property type="nucleotide sequence ID" value="NZ_CP022132.1"/>
</dbReference>
<dbReference type="InterPro" id="IPR044922">
    <property type="entry name" value="DUF2063_N_sf"/>
</dbReference>
<name>A0ABN5AUJ2_9GAMM</name>
<evidence type="ECO:0000313" key="2">
    <source>
        <dbReference type="EMBL" id="ASG67618.1"/>
    </source>
</evidence>
<keyword evidence="3" id="KW-1185">Reference proteome</keyword>
<evidence type="ECO:0000313" key="3">
    <source>
        <dbReference type="Proteomes" id="UP000249910"/>
    </source>
</evidence>
<protein>
    <submittedName>
        <fullName evidence="2">DUF2063 domain-containing protein</fullName>
    </submittedName>
</protein>
<dbReference type="Pfam" id="PF09836">
    <property type="entry name" value="DUF2063"/>
    <property type="match status" value="1"/>
</dbReference>
<dbReference type="Gene3D" id="1.10.150.690">
    <property type="entry name" value="DUF2063"/>
    <property type="match status" value="1"/>
</dbReference>
<dbReference type="Proteomes" id="UP000249910">
    <property type="component" value="Chromosome"/>
</dbReference>
<proteinExistence type="predicted"/>
<sequence>MDIPDVIKIKMQNFTDAIRCGNSTNKNILIYRDSIIANISSVLDNTFPYFSTYASTDLKKQIIKVFLEENTSLDPAFHQIATELLKCSKNLEMSEQLSKLIEFEWLLFSVEISDSKVCKSSEKISNIDFADIKGIDINPTVEFLSLPFDASSLDKNVDLKEESFYIVYRNLNHRTYYREISPIEFALISSALKNGVEVFDSADFKNLDDSYKEYLIQQLIIWHNLNIITMSLSN</sequence>
<evidence type="ECO:0000259" key="1">
    <source>
        <dbReference type="Pfam" id="PF09836"/>
    </source>
</evidence>
<dbReference type="InterPro" id="IPR018640">
    <property type="entry name" value="DUF2063"/>
</dbReference>
<dbReference type="EMBL" id="CP022132">
    <property type="protein sequence ID" value="ASG67618.1"/>
    <property type="molecule type" value="Genomic_DNA"/>
</dbReference>
<reference evidence="2 3" key="1">
    <citation type="submission" date="2017-06" db="EMBL/GenBank/DDBJ databases">
        <title>Complete genome of Francisella halioticida.</title>
        <authorList>
            <person name="Sjodin A."/>
        </authorList>
    </citation>
    <scope>NUCLEOTIDE SEQUENCE [LARGE SCALE GENOMIC DNA]</scope>
    <source>
        <strain evidence="2 3">DSM 23729</strain>
    </source>
</reference>
<feature type="domain" description="Putative DNA-binding" evidence="1">
    <location>
        <begin position="12"/>
        <end position="85"/>
    </location>
</feature>
<gene>
    <name evidence="2" type="ORF">CDV26_03715</name>
</gene>
<organism evidence="2 3">
    <name type="scientific">Francisella halioticida</name>
    <dbReference type="NCBI Taxonomy" id="549298"/>
    <lineage>
        <taxon>Bacteria</taxon>
        <taxon>Pseudomonadati</taxon>
        <taxon>Pseudomonadota</taxon>
        <taxon>Gammaproteobacteria</taxon>
        <taxon>Thiotrichales</taxon>
        <taxon>Francisellaceae</taxon>
        <taxon>Francisella</taxon>
    </lineage>
</organism>